<gene>
    <name evidence="1" type="ORF">L1987_32636</name>
</gene>
<sequence>MGYEVAGYELSKSSCGDLAGGQKTKEEKLGGKEKTGTGDILLLVAPSHATFSNGGLTRDMVGIMVKKEWNIQEEITLQWRDRAYTLLCKEDDDGWCPNWCKESPTTVMATPAPATVREQQEEVEKVPYGNLEPRTSQGSPPHGNFKSACMGINVTRTKEKKKHAGPVWL</sequence>
<reference evidence="1 2" key="2">
    <citation type="journal article" date="2022" name="Mol. Ecol. Resour.">
        <title>The genomes of chicory, endive, great burdock and yacon provide insights into Asteraceae paleo-polyploidization history and plant inulin production.</title>
        <authorList>
            <person name="Fan W."/>
            <person name="Wang S."/>
            <person name="Wang H."/>
            <person name="Wang A."/>
            <person name="Jiang F."/>
            <person name="Liu H."/>
            <person name="Zhao H."/>
            <person name="Xu D."/>
            <person name="Zhang Y."/>
        </authorList>
    </citation>
    <scope>NUCLEOTIDE SEQUENCE [LARGE SCALE GENOMIC DNA]</scope>
    <source>
        <strain evidence="2">cv. Yunnan</strain>
        <tissue evidence="1">Leaves</tissue>
    </source>
</reference>
<keyword evidence="2" id="KW-1185">Reference proteome</keyword>
<protein>
    <submittedName>
        <fullName evidence="1">Uncharacterized protein</fullName>
    </submittedName>
</protein>
<name>A0ACB9HQ47_9ASTR</name>
<evidence type="ECO:0000313" key="2">
    <source>
        <dbReference type="Proteomes" id="UP001056120"/>
    </source>
</evidence>
<proteinExistence type="predicted"/>
<dbReference type="EMBL" id="CM042028">
    <property type="protein sequence ID" value="KAI3797380.1"/>
    <property type="molecule type" value="Genomic_DNA"/>
</dbReference>
<evidence type="ECO:0000313" key="1">
    <source>
        <dbReference type="EMBL" id="KAI3797380.1"/>
    </source>
</evidence>
<reference evidence="2" key="1">
    <citation type="journal article" date="2022" name="Mol. Ecol. Resour.">
        <title>The genomes of chicory, endive, great burdock and yacon provide insights into Asteraceae palaeo-polyploidization history and plant inulin production.</title>
        <authorList>
            <person name="Fan W."/>
            <person name="Wang S."/>
            <person name="Wang H."/>
            <person name="Wang A."/>
            <person name="Jiang F."/>
            <person name="Liu H."/>
            <person name="Zhao H."/>
            <person name="Xu D."/>
            <person name="Zhang Y."/>
        </authorList>
    </citation>
    <scope>NUCLEOTIDE SEQUENCE [LARGE SCALE GENOMIC DNA]</scope>
    <source>
        <strain evidence="2">cv. Yunnan</strain>
    </source>
</reference>
<organism evidence="1 2">
    <name type="scientific">Smallanthus sonchifolius</name>
    <dbReference type="NCBI Taxonomy" id="185202"/>
    <lineage>
        <taxon>Eukaryota</taxon>
        <taxon>Viridiplantae</taxon>
        <taxon>Streptophyta</taxon>
        <taxon>Embryophyta</taxon>
        <taxon>Tracheophyta</taxon>
        <taxon>Spermatophyta</taxon>
        <taxon>Magnoliopsida</taxon>
        <taxon>eudicotyledons</taxon>
        <taxon>Gunneridae</taxon>
        <taxon>Pentapetalae</taxon>
        <taxon>asterids</taxon>
        <taxon>campanulids</taxon>
        <taxon>Asterales</taxon>
        <taxon>Asteraceae</taxon>
        <taxon>Asteroideae</taxon>
        <taxon>Heliantheae alliance</taxon>
        <taxon>Millerieae</taxon>
        <taxon>Smallanthus</taxon>
    </lineage>
</organism>
<comment type="caution">
    <text evidence="1">The sequence shown here is derived from an EMBL/GenBank/DDBJ whole genome shotgun (WGS) entry which is preliminary data.</text>
</comment>
<dbReference type="Proteomes" id="UP001056120">
    <property type="component" value="Linkage Group LG11"/>
</dbReference>
<accession>A0ACB9HQ47</accession>